<dbReference type="NCBIfam" id="TIGR00379">
    <property type="entry name" value="cobB"/>
    <property type="match status" value="1"/>
</dbReference>
<dbReference type="CDD" id="cd05388">
    <property type="entry name" value="CobB_N"/>
    <property type="match status" value="1"/>
</dbReference>
<evidence type="ECO:0000313" key="12">
    <source>
        <dbReference type="EMBL" id="SFK73862.1"/>
    </source>
</evidence>
<dbReference type="Pfam" id="PF07685">
    <property type="entry name" value="GATase_3"/>
    <property type="match status" value="1"/>
</dbReference>
<keyword evidence="7 9" id="KW-0460">Magnesium</keyword>
<evidence type="ECO:0000313" key="13">
    <source>
        <dbReference type="Proteomes" id="UP000198755"/>
    </source>
</evidence>
<comment type="miscellaneous">
    <text evidence="9">The a and c carboxylates of hydrogenobyrinate are activated for nucleophilic attack via formation of a phosphorylated intermediate by ATP. CobB catalyzes first the amidation of the c-carboxylate, and then that of the a-carboxylate.</text>
</comment>
<dbReference type="Gene3D" id="3.40.50.300">
    <property type="entry name" value="P-loop containing nucleotide triphosphate hydrolases"/>
    <property type="match status" value="1"/>
</dbReference>
<dbReference type="GO" id="GO:0043802">
    <property type="term" value="F:hydrogenobyrinic acid a,c-diamide synthase (glutamine-hydrolysing) activity"/>
    <property type="evidence" value="ECO:0007669"/>
    <property type="project" value="UniProtKB-UniRule"/>
</dbReference>
<evidence type="ECO:0000256" key="4">
    <source>
        <dbReference type="ARBA" id="ARBA00022598"/>
    </source>
</evidence>
<evidence type="ECO:0000256" key="5">
    <source>
        <dbReference type="ARBA" id="ARBA00022741"/>
    </source>
</evidence>
<name>A0A1I4BYK5_9HYPH</name>
<dbReference type="PANTHER" id="PTHR43873">
    <property type="entry name" value="COBYRINATE A,C-DIAMIDE SYNTHASE"/>
    <property type="match status" value="1"/>
</dbReference>
<dbReference type="InterPro" id="IPR027417">
    <property type="entry name" value="P-loop_NTPase"/>
</dbReference>
<comment type="similarity">
    <text evidence="2">Belongs to the CobB/CobQ family. CobQ subfamily.</text>
</comment>
<comment type="domain">
    <text evidence="9">Comprises of two domains. The C-terminal domain contains the binding site for glutamine and catalyzes the hydrolysis of this substrate to glutamate and ammonia. The N-terminal domain is anticipated to bind ATP and hydrogenobyrinate and catalyzes the ultimate synthesis of the diamide product. The ammonia produced via the glutaminase domain is probably translocated to the adjacent domain via a molecular tunnel, where it reacts with an activated intermediate.</text>
</comment>
<dbReference type="EC" id="6.3.5.9" evidence="9"/>
<proteinExistence type="inferred from homology"/>
<evidence type="ECO:0000256" key="1">
    <source>
        <dbReference type="ARBA" id="ARBA00001946"/>
    </source>
</evidence>
<dbReference type="InterPro" id="IPR011698">
    <property type="entry name" value="GATase_3"/>
</dbReference>
<dbReference type="NCBIfam" id="NF002204">
    <property type="entry name" value="PRK01077.1"/>
    <property type="match status" value="1"/>
</dbReference>
<dbReference type="InterPro" id="IPR002586">
    <property type="entry name" value="CobQ/CobB/MinD/ParA_Nub-bd_dom"/>
</dbReference>
<protein>
    <recommendedName>
        <fullName evidence="9">Hydrogenobyrinate a,c-diamide synthase</fullName>
        <ecNumber evidence="9">6.3.5.9</ecNumber>
    </recommendedName>
    <alternativeName>
        <fullName evidence="9">Hydrogenobyrinic acid a,c-diamide synthase</fullName>
    </alternativeName>
</protein>
<dbReference type="Pfam" id="PF01656">
    <property type="entry name" value="CbiA"/>
    <property type="match status" value="1"/>
</dbReference>
<dbReference type="STRING" id="1612308.SAMN05444581_11744"/>
<reference evidence="12 13" key="1">
    <citation type="submission" date="2016-10" db="EMBL/GenBank/DDBJ databases">
        <authorList>
            <person name="de Groot N.N."/>
        </authorList>
    </citation>
    <scope>NUCLEOTIDE SEQUENCE [LARGE SCALE GENOMIC DNA]</scope>
    <source>
        <strain evidence="12 13">NE2</strain>
    </source>
</reference>
<dbReference type="PANTHER" id="PTHR43873:SF1">
    <property type="entry name" value="COBYRINATE A,C-DIAMIDE SYNTHASE"/>
    <property type="match status" value="1"/>
</dbReference>
<evidence type="ECO:0000256" key="9">
    <source>
        <dbReference type="HAMAP-Rule" id="MF_00027"/>
    </source>
</evidence>
<feature type="site" description="Increases nucleophilicity of active site Cys" evidence="9">
    <location>
        <position position="446"/>
    </location>
</feature>
<dbReference type="SUPFAM" id="SSF52317">
    <property type="entry name" value="Class I glutamine amidotransferase-like"/>
    <property type="match status" value="1"/>
</dbReference>
<dbReference type="Gene3D" id="3.40.50.880">
    <property type="match status" value="1"/>
</dbReference>
<dbReference type="HAMAP" id="MF_00027">
    <property type="entry name" value="CobB_CbiA"/>
    <property type="match status" value="1"/>
</dbReference>
<dbReference type="InterPro" id="IPR004484">
    <property type="entry name" value="CbiA/CobB_synth"/>
</dbReference>
<dbReference type="AlphaFoldDB" id="A0A1I4BYK5"/>
<keyword evidence="8 9" id="KW-0315">Glutamine amidotransferase</keyword>
<comment type="similarity">
    <text evidence="9">Belongs to the CobB/CbiA family.</text>
</comment>
<keyword evidence="3 9" id="KW-0169">Cobalamin biosynthesis</keyword>
<dbReference type="SUPFAM" id="SSF52540">
    <property type="entry name" value="P-loop containing nucleoside triphosphate hydrolases"/>
    <property type="match status" value="1"/>
</dbReference>
<gene>
    <name evidence="9" type="primary">cobB</name>
    <name evidence="12" type="ORF">SAMN05444581_11744</name>
</gene>
<dbReference type="GO" id="GO:0009236">
    <property type="term" value="P:cobalamin biosynthetic process"/>
    <property type="evidence" value="ECO:0007669"/>
    <property type="project" value="UniProtKB-UniRule"/>
</dbReference>
<evidence type="ECO:0000256" key="8">
    <source>
        <dbReference type="ARBA" id="ARBA00022962"/>
    </source>
</evidence>
<dbReference type="UniPathway" id="UPA00148">
    <property type="reaction ID" value="UER00220"/>
</dbReference>
<comment type="pathway">
    <text evidence="9">Cofactor biosynthesis; adenosylcobalamin biosynthesis; cob(II)yrinate a,c-diamide from precorrin-2 (aerobic route): step 9/10.</text>
</comment>
<keyword evidence="6 9" id="KW-0067">ATP-binding</keyword>
<keyword evidence="13" id="KW-1185">Reference proteome</keyword>
<feature type="active site" description="Nucleophile" evidence="9">
    <location>
        <position position="342"/>
    </location>
</feature>
<dbReference type="GO" id="GO:0005524">
    <property type="term" value="F:ATP binding"/>
    <property type="evidence" value="ECO:0007669"/>
    <property type="project" value="UniProtKB-UniRule"/>
</dbReference>
<evidence type="ECO:0000256" key="7">
    <source>
        <dbReference type="ARBA" id="ARBA00022842"/>
    </source>
</evidence>
<feature type="domain" description="CobQ/CobB/MinD/ParA nucleotide binding" evidence="10">
    <location>
        <begin position="20"/>
        <end position="206"/>
    </location>
</feature>
<sequence>MNLTGMESTSRRSISLTRGLVVAAPRSGSGKTLLTLGLMRAFKIAGLRVGGAKCGPDYIDPAFHAAASGEPSFNLDSWAMPPALIGSLASSAGAGRDIVVCEGAMGLFDGASGDAGQVGSSADIAAALGWPVLLVVDVSGQAQTAAAIVKGCASYDSRIKIAGVVLNRVGGERHRRLAADAIEALGIRVFGALPRDDSVRLPERHLGLVQAGETEGLDARLDAMADFVRAHADLEAILSSAVSSGTEAFPNSGLSPPAQRIAIARDDAFSFLYPHILAGWRAEGAEIAFFSPLADEPPPDHCDLCWLPGGYPELHAGRLAASAAFLEGLRRFAQSRPVHGECGGYIALGQTLTDKDGKVHPMAGLLGPSFRFDKRGLHLGYRDARIASAHALGAEGARLRGHEFHYATQIEQEKPDAPFAFVRDAHGGPERPDGSRRGLTSGSFFHVIAKAEDLAARPAGRM</sequence>
<dbReference type="InterPro" id="IPR029062">
    <property type="entry name" value="Class_I_gatase-like"/>
</dbReference>
<comment type="function">
    <text evidence="9">Catalyzes the ATP-dependent amidation of the two carboxylate groups at positions a and c of hydrogenobyrinate, using either L-glutamine or ammonia as the nitrogen source.</text>
</comment>
<keyword evidence="4 9" id="KW-0436">Ligase</keyword>
<feature type="domain" description="CobB/CobQ-like glutamine amidotransferase" evidence="11">
    <location>
        <begin position="260"/>
        <end position="452"/>
    </location>
</feature>
<keyword evidence="5 9" id="KW-0547">Nucleotide-binding</keyword>
<organism evidence="12 13">
    <name type="scientific">Methylocapsa palsarum</name>
    <dbReference type="NCBI Taxonomy" id="1612308"/>
    <lineage>
        <taxon>Bacteria</taxon>
        <taxon>Pseudomonadati</taxon>
        <taxon>Pseudomonadota</taxon>
        <taxon>Alphaproteobacteria</taxon>
        <taxon>Hyphomicrobiales</taxon>
        <taxon>Beijerinckiaceae</taxon>
        <taxon>Methylocapsa</taxon>
    </lineage>
</organism>
<accession>A0A1I4BYK5</accession>
<dbReference type="Proteomes" id="UP000198755">
    <property type="component" value="Unassembled WGS sequence"/>
</dbReference>
<evidence type="ECO:0000256" key="6">
    <source>
        <dbReference type="ARBA" id="ARBA00022840"/>
    </source>
</evidence>
<dbReference type="PROSITE" id="PS51274">
    <property type="entry name" value="GATASE_COBBQ"/>
    <property type="match status" value="1"/>
</dbReference>
<dbReference type="GO" id="GO:0042242">
    <property type="term" value="F:cobyrinic acid a,c-diamide synthase activity"/>
    <property type="evidence" value="ECO:0007669"/>
    <property type="project" value="InterPro"/>
</dbReference>
<evidence type="ECO:0000259" key="10">
    <source>
        <dbReference type="Pfam" id="PF01656"/>
    </source>
</evidence>
<evidence type="ECO:0000256" key="2">
    <source>
        <dbReference type="ARBA" id="ARBA00006205"/>
    </source>
</evidence>
<evidence type="ECO:0000259" key="11">
    <source>
        <dbReference type="Pfam" id="PF07685"/>
    </source>
</evidence>
<dbReference type="EMBL" id="FOSN01000017">
    <property type="protein sequence ID" value="SFK73862.1"/>
    <property type="molecule type" value="Genomic_DNA"/>
</dbReference>
<comment type="cofactor">
    <cofactor evidence="1 9">
        <name>Mg(2+)</name>
        <dbReference type="ChEBI" id="CHEBI:18420"/>
    </cofactor>
</comment>
<comment type="catalytic activity">
    <reaction evidence="9">
        <text>hydrogenobyrinate + 2 L-glutamine + 2 ATP + 2 H2O = hydrogenobyrinate a,c-diamide + 2 L-glutamate + 2 ADP + 2 phosphate + 2 H(+)</text>
        <dbReference type="Rhea" id="RHEA:12544"/>
        <dbReference type="ChEBI" id="CHEBI:15377"/>
        <dbReference type="ChEBI" id="CHEBI:15378"/>
        <dbReference type="ChEBI" id="CHEBI:29985"/>
        <dbReference type="ChEBI" id="CHEBI:30616"/>
        <dbReference type="ChEBI" id="CHEBI:43474"/>
        <dbReference type="ChEBI" id="CHEBI:58359"/>
        <dbReference type="ChEBI" id="CHEBI:77873"/>
        <dbReference type="ChEBI" id="CHEBI:77874"/>
        <dbReference type="ChEBI" id="CHEBI:456216"/>
        <dbReference type="EC" id="6.3.5.9"/>
    </reaction>
</comment>
<evidence type="ECO:0000256" key="3">
    <source>
        <dbReference type="ARBA" id="ARBA00022573"/>
    </source>
</evidence>